<keyword evidence="1" id="KW-0663">Pyridoxal phosphate</keyword>
<dbReference type="SUPFAM" id="SSF53383">
    <property type="entry name" value="PLP-dependent transferases"/>
    <property type="match status" value="1"/>
</dbReference>
<dbReference type="InterPro" id="IPR000653">
    <property type="entry name" value="DegT/StrS_aminotransferase"/>
</dbReference>
<keyword evidence="2" id="KW-0808">Transferase</keyword>
<sequence length="376" mass="39616">MQFTDLKSQYAALKASIDARIQRVLDHGQYIMGPEVAEMEAALAARAGVKHCVAVASGTEALLIALMALDLKPGDEVITTPFTFAATAEVIVLLGGQPVYVDIEPDTCNIDAAKIEAAITPRTRAIMPVSLYGQVADMAQINAIAARHGLAVIEDAAQSFGASYQGKPSCGVSTIGCTSFFPSKPLGCYGDGGALFTNDDAIAKAAREIRVHGQSARYTHTRLGVGGRMDTLQCAVVLGKLERFDWEIARRKALGDRYGALIQASGAPVQLLTVRPDRDCVWAQYTVMLDHRAAVQLALQAAGVPTAIHYPKPLHHQPAYAAGCDPQAHPMSIAASQRVMSLPMSADLTEADQDRVVAALAQACAQAAAAVAPVAA</sequence>
<dbReference type="PANTHER" id="PTHR30244:SF42">
    <property type="entry name" value="UDP-2-ACETAMIDO-2-DEOXY-3-OXO-D-GLUCURONATE AMINOTRANSFERASE"/>
    <property type="match status" value="1"/>
</dbReference>
<dbReference type="PANTHER" id="PTHR30244">
    <property type="entry name" value="TRANSAMINASE"/>
    <property type="match status" value="1"/>
</dbReference>
<comment type="similarity">
    <text evidence="1">Belongs to the DegT/DnrJ/EryC1 family.</text>
</comment>
<evidence type="ECO:0000313" key="2">
    <source>
        <dbReference type="EMBL" id="MEK8049866.1"/>
    </source>
</evidence>
<dbReference type="Gene3D" id="3.40.640.10">
    <property type="entry name" value="Type I PLP-dependent aspartate aminotransferase-like (Major domain)"/>
    <property type="match status" value="1"/>
</dbReference>
<dbReference type="EC" id="2.6.1.-" evidence="2"/>
<reference evidence="2 3" key="1">
    <citation type="submission" date="2024-04" db="EMBL/GenBank/DDBJ databases">
        <title>Novel species of the genus Ideonella isolated from streams.</title>
        <authorList>
            <person name="Lu H."/>
        </authorList>
    </citation>
    <scope>NUCLEOTIDE SEQUENCE [LARGE SCALE GENOMIC DNA]</scope>
    <source>
        <strain evidence="2 3">DXS22W</strain>
    </source>
</reference>
<keyword evidence="3" id="KW-1185">Reference proteome</keyword>
<protein>
    <submittedName>
        <fullName evidence="2">DegT/DnrJ/EryC1/StrS family aminotransferase</fullName>
        <ecNumber evidence="2">2.6.1.-</ecNumber>
    </submittedName>
</protein>
<gene>
    <name evidence="2" type="ORF">AACH10_06430</name>
</gene>
<dbReference type="InterPro" id="IPR015421">
    <property type="entry name" value="PyrdxlP-dep_Trfase_major"/>
</dbReference>
<keyword evidence="2" id="KW-0032">Aminotransferase</keyword>
<comment type="caution">
    <text evidence="2">The sequence shown here is derived from an EMBL/GenBank/DDBJ whole genome shotgun (WGS) entry which is preliminary data.</text>
</comment>
<dbReference type="EMBL" id="JBBUTH010000003">
    <property type="protein sequence ID" value="MEK8049866.1"/>
    <property type="molecule type" value="Genomic_DNA"/>
</dbReference>
<dbReference type="Pfam" id="PF01041">
    <property type="entry name" value="DegT_DnrJ_EryC1"/>
    <property type="match status" value="1"/>
</dbReference>
<dbReference type="Gene3D" id="3.90.1150.10">
    <property type="entry name" value="Aspartate Aminotransferase, domain 1"/>
    <property type="match status" value="1"/>
</dbReference>
<dbReference type="RefSeq" id="WP_341409538.1">
    <property type="nucleotide sequence ID" value="NZ_JBBUTH010000003.1"/>
</dbReference>
<dbReference type="InterPro" id="IPR015422">
    <property type="entry name" value="PyrdxlP-dep_Trfase_small"/>
</dbReference>
<dbReference type="GO" id="GO:0008483">
    <property type="term" value="F:transaminase activity"/>
    <property type="evidence" value="ECO:0007669"/>
    <property type="project" value="UniProtKB-KW"/>
</dbReference>
<dbReference type="InterPro" id="IPR015424">
    <property type="entry name" value="PyrdxlP-dep_Trfase"/>
</dbReference>
<evidence type="ECO:0000256" key="1">
    <source>
        <dbReference type="RuleBase" id="RU004508"/>
    </source>
</evidence>
<accession>A0ABU9CDW0</accession>
<dbReference type="CDD" id="cd00616">
    <property type="entry name" value="AHBA_syn"/>
    <property type="match status" value="1"/>
</dbReference>
<name>A0ABU9CDW0_9BURK</name>
<organism evidence="2 3">
    <name type="scientific">Pseudaquabacterium inlustre</name>
    <dbReference type="NCBI Taxonomy" id="2984192"/>
    <lineage>
        <taxon>Bacteria</taxon>
        <taxon>Pseudomonadati</taxon>
        <taxon>Pseudomonadota</taxon>
        <taxon>Betaproteobacteria</taxon>
        <taxon>Burkholderiales</taxon>
        <taxon>Sphaerotilaceae</taxon>
        <taxon>Pseudaquabacterium</taxon>
    </lineage>
</organism>
<proteinExistence type="inferred from homology"/>
<dbReference type="Proteomes" id="UP001365405">
    <property type="component" value="Unassembled WGS sequence"/>
</dbReference>
<dbReference type="PIRSF" id="PIRSF000390">
    <property type="entry name" value="PLP_StrS"/>
    <property type="match status" value="1"/>
</dbReference>
<evidence type="ECO:0000313" key="3">
    <source>
        <dbReference type="Proteomes" id="UP001365405"/>
    </source>
</evidence>